<dbReference type="GO" id="GO:0000976">
    <property type="term" value="F:transcription cis-regulatory region binding"/>
    <property type="evidence" value="ECO:0007669"/>
    <property type="project" value="TreeGrafter"/>
</dbReference>
<feature type="DNA-binding region" description="OmpR/PhoB-type" evidence="7">
    <location>
        <begin position="124"/>
        <end position="222"/>
    </location>
</feature>
<evidence type="ECO:0000256" key="7">
    <source>
        <dbReference type="PROSITE-ProRule" id="PRU01091"/>
    </source>
</evidence>
<protein>
    <submittedName>
        <fullName evidence="10">Response regulator transcription factor</fullName>
    </submittedName>
</protein>
<keyword evidence="3" id="KW-0805">Transcription regulation</keyword>
<evidence type="ECO:0000313" key="11">
    <source>
        <dbReference type="Proteomes" id="UP000587396"/>
    </source>
</evidence>
<dbReference type="GO" id="GO:0005829">
    <property type="term" value="C:cytosol"/>
    <property type="evidence" value="ECO:0007669"/>
    <property type="project" value="TreeGrafter"/>
</dbReference>
<dbReference type="PROSITE" id="PS50110">
    <property type="entry name" value="RESPONSE_REGULATORY"/>
    <property type="match status" value="1"/>
</dbReference>
<feature type="domain" description="Response regulatory" evidence="8">
    <location>
        <begin position="2"/>
        <end position="115"/>
    </location>
</feature>
<dbReference type="Gene3D" id="1.10.10.10">
    <property type="entry name" value="Winged helix-like DNA-binding domain superfamily/Winged helix DNA-binding domain"/>
    <property type="match status" value="1"/>
</dbReference>
<dbReference type="SMART" id="SM00448">
    <property type="entry name" value="REC"/>
    <property type="match status" value="1"/>
</dbReference>
<dbReference type="RefSeq" id="WP_185903951.1">
    <property type="nucleotide sequence ID" value="NZ_JACMSE010000001.1"/>
</dbReference>
<gene>
    <name evidence="10" type="ORF">H7313_00815</name>
</gene>
<dbReference type="InterPro" id="IPR039420">
    <property type="entry name" value="WalR-like"/>
</dbReference>
<keyword evidence="5" id="KW-0804">Transcription</keyword>
<comment type="caution">
    <text evidence="10">The sequence shown here is derived from an EMBL/GenBank/DDBJ whole genome shotgun (WGS) entry which is preliminary data.</text>
</comment>
<dbReference type="CDD" id="cd00383">
    <property type="entry name" value="trans_reg_C"/>
    <property type="match status" value="1"/>
</dbReference>
<dbReference type="Gene3D" id="3.40.50.2300">
    <property type="match status" value="1"/>
</dbReference>
<evidence type="ECO:0000256" key="2">
    <source>
        <dbReference type="ARBA" id="ARBA00023012"/>
    </source>
</evidence>
<dbReference type="PANTHER" id="PTHR48111:SF22">
    <property type="entry name" value="REGULATOR OF RPOS"/>
    <property type="match status" value="1"/>
</dbReference>
<evidence type="ECO:0000256" key="1">
    <source>
        <dbReference type="ARBA" id="ARBA00022553"/>
    </source>
</evidence>
<dbReference type="InterPro" id="IPR011006">
    <property type="entry name" value="CheY-like_superfamily"/>
</dbReference>
<dbReference type="GO" id="GO:0032993">
    <property type="term" value="C:protein-DNA complex"/>
    <property type="evidence" value="ECO:0007669"/>
    <property type="project" value="TreeGrafter"/>
</dbReference>
<evidence type="ECO:0000256" key="3">
    <source>
        <dbReference type="ARBA" id="ARBA00023015"/>
    </source>
</evidence>
<sequence length="226" mass="25355">MKILIIEDDRAISRAIAEAFGDRYAVDQAFDGEEGLFFARQDVYDLVVLDIMLPAIDGYGVMERLRAEGVETPVLMLTAKNARDDRVRGLRLGADDYLSKPFDRDELVLRAQAIMRRSMGVRTLDTLAFRGLVLDPNTKRATVEGAPVALKGKQYDVLEYLVSHEGQLVSKTQLFDRVWGFLNDTSSNVVEVYVSALRKALKEHGYDGFLKTIRGAGYVWTADDEV</sequence>
<dbReference type="InterPro" id="IPR001867">
    <property type="entry name" value="OmpR/PhoB-type_DNA-bd"/>
</dbReference>
<dbReference type="SUPFAM" id="SSF46894">
    <property type="entry name" value="C-terminal effector domain of the bipartite response regulators"/>
    <property type="match status" value="1"/>
</dbReference>
<evidence type="ECO:0000313" key="10">
    <source>
        <dbReference type="EMBL" id="MBC2887909.1"/>
    </source>
</evidence>
<accession>A0A842JEZ3</accession>
<dbReference type="SUPFAM" id="SSF52172">
    <property type="entry name" value="CheY-like"/>
    <property type="match status" value="1"/>
</dbReference>
<dbReference type="Pfam" id="PF00486">
    <property type="entry name" value="Trans_reg_C"/>
    <property type="match status" value="1"/>
</dbReference>
<evidence type="ECO:0000256" key="4">
    <source>
        <dbReference type="ARBA" id="ARBA00023125"/>
    </source>
</evidence>
<evidence type="ECO:0000256" key="5">
    <source>
        <dbReference type="ARBA" id="ARBA00023163"/>
    </source>
</evidence>
<evidence type="ECO:0000256" key="6">
    <source>
        <dbReference type="PROSITE-ProRule" id="PRU00169"/>
    </source>
</evidence>
<dbReference type="GO" id="GO:0000156">
    <property type="term" value="F:phosphorelay response regulator activity"/>
    <property type="evidence" value="ECO:0007669"/>
    <property type="project" value="TreeGrafter"/>
</dbReference>
<feature type="modified residue" description="4-aspartylphosphate" evidence="6">
    <location>
        <position position="50"/>
    </location>
</feature>
<evidence type="ECO:0000259" key="8">
    <source>
        <dbReference type="PROSITE" id="PS50110"/>
    </source>
</evidence>
<organism evidence="10 11">
    <name type="scientific">Gordonibacter massiliensis</name>
    <name type="common">ex Traore et al. 2017</name>
    <dbReference type="NCBI Taxonomy" id="1841863"/>
    <lineage>
        <taxon>Bacteria</taxon>
        <taxon>Bacillati</taxon>
        <taxon>Actinomycetota</taxon>
        <taxon>Coriobacteriia</taxon>
        <taxon>Eggerthellales</taxon>
        <taxon>Eggerthellaceae</taxon>
        <taxon>Gordonibacter</taxon>
    </lineage>
</organism>
<reference evidence="10 11" key="1">
    <citation type="submission" date="2020-08" db="EMBL/GenBank/DDBJ databases">
        <authorList>
            <person name="Liu C."/>
            <person name="Sun Q."/>
        </authorList>
    </citation>
    <scope>NUCLEOTIDE SEQUENCE [LARGE SCALE GENOMIC DNA]</scope>
    <source>
        <strain evidence="10 11">N22</strain>
    </source>
</reference>
<dbReference type="SMART" id="SM00862">
    <property type="entry name" value="Trans_reg_C"/>
    <property type="match status" value="1"/>
</dbReference>
<name>A0A842JEZ3_9ACTN</name>
<dbReference type="InterPro" id="IPR001789">
    <property type="entry name" value="Sig_transdc_resp-reg_receiver"/>
</dbReference>
<dbReference type="Proteomes" id="UP000587396">
    <property type="component" value="Unassembled WGS sequence"/>
</dbReference>
<feature type="domain" description="OmpR/PhoB-type" evidence="9">
    <location>
        <begin position="124"/>
        <end position="222"/>
    </location>
</feature>
<keyword evidence="4 7" id="KW-0238">DNA-binding</keyword>
<dbReference type="InterPro" id="IPR016032">
    <property type="entry name" value="Sig_transdc_resp-reg_C-effctor"/>
</dbReference>
<proteinExistence type="predicted"/>
<evidence type="ECO:0000259" key="9">
    <source>
        <dbReference type="PROSITE" id="PS51755"/>
    </source>
</evidence>
<keyword evidence="1 6" id="KW-0597">Phosphoprotein</keyword>
<dbReference type="PANTHER" id="PTHR48111">
    <property type="entry name" value="REGULATOR OF RPOS"/>
    <property type="match status" value="1"/>
</dbReference>
<keyword evidence="2" id="KW-0902">Two-component regulatory system</keyword>
<keyword evidence="11" id="KW-1185">Reference proteome</keyword>
<dbReference type="Pfam" id="PF00072">
    <property type="entry name" value="Response_reg"/>
    <property type="match status" value="1"/>
</dbReference>
<dbReference type="PROSITE" id="PS51755">
    <property type="entry name" value="OMPR_PHOB"/>
    <property type="match status" value="1"/>
</dbReference>
<dbReference type="EMBL" id="JACMSE010000001">
    <property type="protein sequence ID" value="MBC2887909.1"/>
    <property type="molecule type" value="Genomic_DNA"/>
</dbReference>
<dbReference type="AlphaFoldDB" id="A0A842JEZ3"/>
<dbReference type="GO" id="GO:0006355">
    <property type="term" value="P:regulation of DNA-templated transcription"/>
    <property type="evidence" value="ECO:0007669"/>
    <property type="project" value="InterPro"/>
</dbReference>
<dbReference type="InterPro" id="IPR036388">
    <property type="entry name" value="WH-like_DNA-bd_sf"/>
</dbReference>